<name>E0S9S4_ENCIT</name>
<dbReference type="HOGENOM" id="CLU_043064_0_0_1"/>
<protein>
    <submittedName>
        <fullName evidence="1">Uncharacterized protein</fullName>
    </submittedName>
</protein>
<keyword evidence="2" id="KW-1185">Reference proteome</keyword>
<organism evidence="1 2">
    <name type="scientific">Encephalitozoon intestinalis (strain ATCC 50506)</name>
    <name type="common">Microsporidian parasite</name>
    <name type="synonym">Septata intestinalis</name>
    <dbReference type="NCBI Taxonomy" id="876142"/>
    <lineage>
        <taxon>Eukaryota</taxon>
        <taxon>Fungi</taxon>
        <taxon>Fungi incertae sedis</taxon>
        <taxon>Microsporidia</taxon>
        <taxon>Unikaryonidae</taxon>
        <taxon>Encephalitozoon</taxon>
    </lineage>
</organism>
<reference evidence="1 2" key="2">
    <citation type="journal article" date="2012" name="Proc. Natl. Acad. Sci. U.S.A.">
        <title>Gain and loss of multiple functionally related, horizontally transferred genes in the reduced genomes of two microsporidian parasites.</title>
        <authorList>
            <person name="Pombert J.-F."/>
            <person name="Selman M."/>
            <person name="Burki F."/>
            <person name="Bardell F.T."/>
            <person name="Farinelli L."/>
            <person name="Solter L.F."/>
            <person name="Whitman D.W."/>
            <person name="Weiss L.M."/>
            <person name="Corradi N."/>
            <person name="Keeling P.J."/>
        </authorList>
    </citation>
    <scope>NUCLEOTIDE SEQUENCE [LARGE SCALE GENOMIC DNA]</scope>
    <source>
        <strain evidence="1 2">ATCC 50506</strain>
    </source>
</reference>
<proteinExistence type="predicted"/>
<evidence type="ECO:0000313" key="1">
    <source>
        <dbReference type="EMBL" id="ADM12459.1"/>
    </source>
</evidence>
<gene>
    <name evidence="1" type="ORF">Eint_101340</name>
</gene>
<sequence>MMPEIPSILPKLKKCAELSREIESQANTLSSLMERLQLSAVDGFRPYINPKKNISRLLTFLDSFMSTKEIIEEEKSKLGEVFGESEKRFLPRDLKLLQEKKAIESTRRLIDMGEVLKEYKGVKIVDTEIDILDDFVKRAIDGIEESFFVSLKRVPEYKPEFRVFATFLLSNGNERRFISKYTDTVYSTLGFDDIGMNTELLIERTSHLDKFLLDVIEMNDNVLGKENSKITNIGLLKMFVIGLKRAIADNLLKMEKEEDIANIGLLIILDSQLKYSGDKRIRVVEELFVFKDSIHKIMCNSILKYFEDLDMIMEPNKYCNTEELCMKMEKALEAFYDNKDVSKVFASEYGKDFELETVQDIFEKFSTKTMEKILFLAETLRGIPKSVYVVNNIYIFRNYLKSLEGIPIEKMIEINVEDILNVWKKEISKRTEEDITFFLDKNIENQSRYRLPTELGEKLAADIQNLVNDALKDKKYTGNTEKLKESISKLYQDSK</sequence>
<dbReference type="GeneID" id="9699525"/>
<dbReference type="KEGG" id="ein:Eint_101340"/>
<dbReference type="RefSeq" id="XP_003073819.1">
    <property type="nucleotide sequence ID" value="XM_003073773.1"/>
</dbReference>
<reference evidence="1 2" key="1">
    <citation type="journal article" date="2010" name="Nat. Commun.">
        <title>The complete sequence of the smallest known nuclear genome from the microsporidian Encephalitozoon intestinalis.</title>
        <authorList>
            <person name="Corradi N."/>
            <person name="Pombert J.-F."/>
            <person name="Farinelli L."/>
            <person name="Didier E.S."/>
            <person name="Keeling P.J."/>
        </authorList>
    </citation>
    <scope>NUCLEOTIDE SEQUENCE [LARGE SCALE GENOMIC DNA]</scope>
    <source>
        <strain evidence="1 2">ATCC 50506</strain>
    </source>
</reference>
<evidence type="ECO:0000313" key="2">
    <source>
        <dbReference type="Proteomes" id="UP000002313"/>
    </source>
</evidence>
<accession>E0S9S4</accession>
<dbReference type="VEuPathDB" id="MicrosporidiaDB:Eint_101340"/>
<dbReference type="Proteomes" id="UP000002313">
    <property type="component" value="Chromosome X"/>
</dbReference>
<dbReference type="OrthoDB" id="2190236at2759"/>
<dbReference type="AlphaFoldDB" id="E0S9S4"/>
<dbReference type="EMBL" id="CP001951">
    <property type="protein sequence ID" value="ADM12459.1"/>
    <property type="molecule type" value="Genomic_DNA"/>
</dbReference>